<reference evidence="3 4" key="1">
    <citation type="journal article" date="2018" name="PLoS Genet.">
        <title>Population sequencing reveals clonal diversity and ancestral inbreeding in the grapevine cultivar Chardonnay.</title>
        <authorList>
            <person name="Roach M.J."/>
            <person name="Johnson D.L."/>
            <person name="Bohlmann J."/>
            <person name="van Vuuren H.J."/>
            <person name="Jones S.J."/>
            <person name="Pretorius I.S."/>
            <person name="Schmidt S.A."/>
            <person name="Borneman A.R."/>
        </authorList>
    </citation>
    <scope>NUCLEOTIDE SEQUENCE [LARGE SCALE GENOMIC DNA]</scope>
    <source>
        <strain evidence="4">cv. Chardonnay</strain>
        <tissue evidence="3">Leaf</tissue>
    </source>
</reference>
<feature type="compositionally biased region" description="Polar residues" evidence="1">
    <location>
        <begin position="272"/>
        <end position="288"/>
    </location>
</feature>
<feature type="compositionally biased region" description="Polar residues" evidence="1">
    <location>
        <begin position="1129"/>
        <end position="1141"/>
    </location>
</feature>
<evidence type="ECO:0000256" key="1">
    <source>
        <dbReference type="SAM" id="MobiDB-lite"/>
    </source>
</evidence>
<dbReference type="EMBL" id="QGNW01000177">
    <property type="protein sequence ID" value="RVW88046.1"/>
    <property type="molecule type" value="Genomic_DNA"/>
</dbReference>
<dbReference type="GO" id="GO:0031047">
    <property type="term" value="P:regulatory ncRNA-mediated gene silencing"/>
    <property type="evidence" value="ECO:0007669"/>
    <property type="project" value="InterPro"/>
</dbReference>
<feature type="compositionally biased region" description="Gly residues" evidence="1">
    <location>
        <begin position="72"/>
        <end position="83"/>
    </location>
</feature>
<feature type="compositionally biased region" description="Basic and acidic residues" evidence="1">
    <location>
        <begin position="299"/>
        <end position="313"/>
    </location>
</feature>
<feature type="compositionally biased region" description="Acidic residues" evidence="1">
    <location>
        <begin position="712"/>
        <end position="723"/>
    </location>
</feature>
<name>A0A438HUB1_VITVI</name>
<feature type="domain" description="XS" evidence="2">
    <location>
        <begin position="1035"/>
        <end position="1164"/>
    </location>
</feature>
<feature type="compositionally biased region" description="Basic and acidic residues" evidence="1">
    <location>
        <begin position="49"/>
        <end position="70"/>
    </location>
</feature>
<dbReference type="InterPro" id="IPR038588">
    <property type="entry name" value="XS_domain_sf"/>
</dbReference>
<dbReference type="PANTHER" id="PTHR46619">
    <property type="entry name" value="RNA RECOGNITION MOTIF XS DOMAIN PROTEIN-RELATED"/>
    <property type="match status" value="1"/>
</dbReference>
<feature type="region of interest" description="Disordered" evidence="1">
    <location>
        <begin position="1126"/>
        <end position="1145"/>
    </location>
</feature>
<organism evidence="3 4">
    <name type="scientific">Vitis vinifera</name>
    <name type="common">Grape</name>
    <dbReference type="NCBI Taxonomy" id="29760"/>
    <lineage>
        <taxon>Eukaryota</taxon>
        <taxon>Viridiplantae</taxon>
        <taxon>Streptophyta</taxon>
        <taxon>Embryophyta</taxon>
        <taxon>Tracheophyta</taxon>
        <taxon>Spermatophyta</taxon>
        <taxon>Magnoliopsida</taxon>
        <taxon>eudicotyledons</taxon>
        <taxon>Gunneridae</taxon>
        <taxon>Pentapetalae</taxon>
        <taxon>rosids</taxon>
        <taxon>Vitales</taxon>
        <taxon>Vitaceae</taxon>
        <taxon>Viteae</taxon>
        <taxon>Vitis</taxon>
    </lineage>
</organism>
<dbReference type="Proteomes" id="UP000288805">
    <property type="component" value="Unassembled WGS sequence"/>
</dbReference>
<feature type="region of interest" description="Disordered" evidence="1">
    <location>
        <begin position="268"/>
        <end position="291"/>
    </location>
</feature>
<dbReference type="InterPro" id="IPR005380">
    <property type="entry name" value="XS_domain"/>
</dbReference>
<feature type="region of interest" description="Disordered" evidence="1">
    <location>
        <begin position="1"/>
        <end position="102"/>
    </location>
</feature>
<feature type="region of interest" description="Disordered" evidence="1">
    <location>
        <begin position="296"/>
        <end position="315"/>
    </location>
</feature>
<protein>
    <recommendedName>
        <fullName evidence="2">XS domain-containing protein</fullName>
    </recommendedName>
</protein>
<proteinExistence type="predicted"/>
<evidence type="ECO:0000313" key="4">
    <source>
        <dbReference type="Proteomes" id="UP000288805"/>
    </source>
</evidence>
<sequence>MQSRRLEDFAPQSPAARVRDRRLELGADSFSNSRRDAPERRSLSPQKLDVGRRIPGGDRRSSSVERRDYGWHLGGGGGGGGGNRVLSGSPPLAAVHKRPQFDDDDEVEEGVVMRRQLEIGRRGEVLREASSGFSGEANTSLKNLYGGYDHSSSRVRKDKALSYSDTRLSGSERHGMLVEKENTMEDGVRGYFRLAPDLGPASNYDETGGPLTSAFRDSDISRYKDETFRYRNSLPADKLPVMESSYKEGEKPMMYTRDISYSMVPSHRSKEIPSNTQFKETASTSLSISRADLQVPYQDDPRLPSDEFPRKQTEPLGFRGYGRRQLLESERNSETELTDHQDYLYSKILARESDDYVYPSDDLYRKMPMLARVDYDHKDSLRPGIIERFVDNVDDIKVSSGNLRDRSIARHPTLQEQSSDYLDMKRTPNASKQGGLYLGSGSNLGSGHNRLEFGRQVSRDHDILNSGRQASRDHDILNSGRQVSRDHDILNSGVVQEHEFSRLRSHYVSGGDANPVSQKERLKIIPVADYDMEMHRLAIRRQRMKGEEHDIYDASDRILKRKHSMDEEVTRYNSRSIISSKWYTHVPRRFQGHLGDSVEEMYDEDLAGLASTKPTRMERNGYRHSERIFDGRDHRRGSAYDWLSSQDPLEYEEEQPIKSYKPGGRYIKGQNRPSSLSWNNSYHFDKRSYPNKQHKVWKRIKEDYYEDVDANENDFDPSEEDWENPVKSEPPEDSEEFKQMVHKSFLKFSKKLNEHPSVRRRYKEQGQAGSLFCIVCGRRFVFFFCGILSKSGSLLLYFDSEVLCLIVTSAIKCSKDKKGTKQGMGCVDEAEKLLRLSILEWETYWIWDIRVEREQCLVMLYILMMQPLVNARFTFTQDNSHSSCITSTESCVDSAGRSIGGCDYGSNQFEDIMACLPNSSLDEICNNTMELTKDLVHSNLSLQFTQPCVDVIQAKLETPLGHKFPIIPGNSKEFMDTQRLVTHAYMSHKFGLRADHLGLHKAICVLLGWNSIVPPDTITWVPHVLPGDEALTQKEDLILWPPLVIIHNISISNSDPEEWKLVTIEALGAFLRGKGFGGGKFKMCLGKPADHSVMVVKFLGTFSGLEDAVKLHKYYAGNNHGRADLEKINYNNGKSSNSTEAGMQPDKPEEVVLYGYMGIAEDLDKLDFDSKRRCLIQSKQEIRELADAPVKPD</sequence>
<dbReference type="AlphaFoldDB" id="A0A438HUB1"/>
<feature type="region of interest" description="Disordered" evidence="1">
    <location>
        <begin position="712"/>
        <end position="733"/>
    </location>
</feature>
<feature type="compositionally biased region" description="Basic and acidic residues" evidence="1">
    <location>
        <begin position="33"/>
        <end position="42"/>
    </location>
</feature>
<evidence type="ECO:0000259" key="2">
    <source>
        <dbReference type="Pfam" id="PF03468"/>
    </source>
</evidence>
<gene>
    <name evidence="3" type="ORF">CK203_044443</name>
</gene>
<dbReference type="PANTHER" id="PTHR46619:SF4">
    <property type="entry name" value="XS DOMAIN-CONTAINING PROTEIN-RELATED"/>
    <property type="match status" value="1"/>
</dbReference>
<dbReference type="Gene3D" id="3.30.70.2890">
    <property type="entry name" value="XS domain"/>
    <property type="match status" value="1"/>
</dbReference>
<evidence type="ECO:0000313" key="3">
    <source>
        <dbReference type="EMBL" id="RVW88046.1"/>
    </source>
</evidence>
<accession>A0A438HUB1</accession>
<dbReference type="Pfam" id="PF03468">
    <property type="entry name" value="XS"/>
    <property type="match status" value="1"/>
</dbReference>
<comment type="caution">
    <text evidence="3">The sequence shown here is derived from an EMBL/GenBank/DDBJ whole genome shotgun (WGS) entry which is preliminary data.</text>
</comment>